<reference evidence="4 5" key="1">
    <citation type="journal article" date="2014" name="BMC Genomics">
        <title>Comparative genomics of the major fungal agents of human and animal Sporotrichosis: Sporothrix schenckii and Sporothrix brasiliensis.</title>
        <authorList>
            <person name="Teixeira M.M."/>
            <person name="de Almeida L.G."/>
            <person name="Kubitschek-Barreira P."/>
            <person name="Alves F.L."/>
            <person name="Kioshima E.S."/>
            <person name="Abadio A.K."/>
            <person name="Fernandes L."/>
            <person name="Derengowski L.S."/>
            <person name="Ferreira K.S."/>
            <person name="Souza R.C."/>
            <person name="Ruiz J.C."/>
            <person name="de Andrade N.C."/>
            <person name="Paes H.C."/>
            <person name="Nicola A.M."/>
            <person name="Albuquerque P."/>
            <person name="Gerber A.L."/>
            <person name="Martins V.P."/>
            <person name="Peconick L.D."/>
            <person name="Neto A.V."/>
            <person name="Chaucanez C.B."/>
            <person name="Silva P.A."/>
            <person name="Cunha O.L."/>
            <person name="de Oliveira F.F."/>
            <person name="dos Santos T.C."/>
            <person name="Barros A.L."/>
            <person name="Soares M.A."/>
            <person name="de Oliveira L.M."/>
            <person name="Marini M.M."/>
            <person name="Villalobos-Duno H."/>
            <person name="Cunha M.M."/>
            <person name="de Hoog S."/>
            <person name="da Silveira J.F."/>
            <person name="Henrissat B."/>
            <person name="Nino-Vega G.A."/>
            <person name="Cisalpino P.S."/>
            <person name="Mora-Montes H.M."/>
            <person name="Almeida S.R."/>
            <person name="Stajich J.E."/>
            <person name="Lopes-Bezerra L.M."/>
            <person name="Vasconcelos A.T."/>
            <person name="Felipe M.S."/>
        </authorList>
    </citation>
    <scope>NUCLEOTIDE SEQUENCE [LARGE SCALE GENOMIC DNA]</scope>
    <source>
        <strain evidence="4 5">1099-18</strain>
    </source>
</reference>
<evidence type="ECO:0000256" key="2">
    <source>
        <dbReference type="SAM" id="MobiDB-lite"/>
    </source>
</evidence>
<feature type="domain" description="Telomere length regulation protein conserved" evidence="3">
    <location>
        <begin position="635"/>
        <end position="746"/>
    </location>
</feature>
<protein>
    <submittedName>
        <fullName evidence="4">Telomere length regulation protein</fullName>
    </submittedName>
</protein>
<feature type="compositionally biased region" description="Low complexity" evidence="2">
    <location>
        <begin position="29"/>
        <end position="43"/>
    </location>
</feature>
<evidence type="ECO:0000313" key="5">
    <source>
        <dbReference type="Proteomes" id="UP000033710"/>
    </source>
</evidence>
<comment type="similarity">
    <text evidence="1">Belongs to the TEL2 family.</text>
</comment>
<evidence type="ECO:0000256" key="1">
    <source>
        <dbReference type="ARBA" id="ARBA00006133"/>
    </source>
</evidence>
<accession>A0A0F2LVU9</accession>
<dbReference type="InterPro" id="IPR051970">
    <property type="entry name" value="TEL2_Regulation"/>
</dbReference>
<dbReference type="AlphaFoldDB" id="A0A0F2LVU9"/>
<feature type="compositionally biased region" description="Low complexity" evidence="2">
    <location>
        <begin position="546"/>
        <end position="558"/>
    </location>
</feature>
<dbReference type="PANTHER" id="PTHR15830:SF10">
    <property type="entry name" value="TELOMERE LENGTH REGULATION PROTEIN TEL2 HOMOLOG"/>
    <property type="match status" value="1"/>
</dbReference>
<dbReference type="GO" id="GO:0051083">
    <property type="term" value="P:'de novo' cotranslational protein folding"/>
    <property type="evidence" value="ECO:0007669"/>
    <property type="project" value="TreeGrafter"/>
</dbReference>
<feature type="region of interest" description="Disordered" evidence="2">
    <location>
        <begin position="19"/>
        <end position="43"/>
    </location>
</feature>
<dbReference type="GO" id="GO:0042162">
    <property type="term" value="F:telomeric DNA binding"/>
    <property type="evidence" value="ECO:0007669"/>
    <property type="project" value="TreeGrafter"/>
</dbReference>
<reference evidence="4 5" key="2">
    <citation type="journal article" date="2015" name="Eukaryot. Cell">
        <title>Asexual propagation of a virulent clone complex in a human and feline outbreak of sporotrichosis.</title>
        <authorList>
            <person name="Teixeira Mde M."/>
            <person name="Rodrigues A.M."/>
            <person name="Tsui C.K."/>
            <person name="de Almeida L.G."/>
            <person name="Van Diepeningen A.D."/>
            <person name="van den Ende B.G."/>
            <person name="Fernandes G.F."/>
            <person name="Kano R."/>
            <person name="Hamelin R.C."/>
            <person name="Lopes-Bezerra L.M."/>
            <person name="Vasconcelos A.T."/>
            <person name="de Hoog S."/>
            <person name="de Camargo Z.P."/>
            <person name="Felipe M.S."/>
        </authorList>
    </citation>
    <scope>NUCLEOTIDE SEQUENCE [LARGE SCALE GENOMIC DNA]</scope>
    <source>
        <strain evidence="4 5">1099-18</strain>
    </source>
</reference>
<dbReference type="GO" id="GO:0051879">
    <property type="term" value="F:Hsp90 protein binding"/>
    <property type="evidence" value="ECO:0007669"/>
    <property type="project" value="TreeGrafter"/>
</dbReference>
<evidence type="ECO:0000259" key="3">
    <source>
        <dbReference type="Pfam" id="PF10193"/>
    </source>
</evidence>
<proteinExistence type="inferred from homology"/>
<dbReference type="GeneID" id="27666921"/>
<comment type="caution">
    <text evidence="4">The sequence shown here is derived from an EMBL/GenBank/DDBJ whole genome shotgun (WGS) entry which is preliminary data.</text>
</comment>
<dbReference type="KEGG" id="ssck:SPSK_04884"/>
<dbReference type="InterPro" id="IPR019337">
    <property type="entry name" value="Telomere_length_regulation_dom"/>
</dbReference>
<dbReference type="FunFam" id="1.25.40.720:FF:000004">
    <property type="entry name" value="WGS project CABT00000000 data, contig 2.6"/>
    <property type="match status" value="1"/>
</dbReference>
<dbReference type="VEuPathDB" id="FungiDB:SPSK_04884"/>
<dbReference type="EMBL" id="AXCR01000012">
    <property type="protein sequence ID" value="KJR80625.1"/>
    <property type="molecule type" value="Genomic_DNA"/>
</dbReference>
<feature type="compositionally biased region" description="Basic and acidic residues" evidence="2">
    <location>
        <begin position="19"/>
        <end position="28"/>
    </location>
</feature>
<sequence length="1045" mass="112373">MAALLSPVSTSYNKAAAHDEPLLQEVRKTTTSLSPTTAPTSTPKRLHFAAESADEALDILRNEPDYDSLVSVLQYLLSGKSEVDVRQPTPLSAQLVQVLVTAIVPNYWPLLRDEGVKDQNGQSAFASLLACLRSVTGLSALVARLRALLAEVKTKTTTAAGSVATATNDQPGNPAWQLRILVDLLSELLAGDEVVCQVWTVSTAASDDDAKQRPLAQEYLSIIGGGRIVSLAAESEMVVRSEFSAEKLPATWVANGREYGLWLAKGIMWWAAKDADPEHKKVQGSLLAKALRLGYPDTVVSSLVSDLILINAGLDNSTLSHILQHLPAHEQKKILFGVLKYAAETYLSPSPDSTVVDTATVAAVASLIKNVADSSTTLREQLISWLLTNAAVGLINGIGIRRAVVVVVAETPKSLTEILQKSIAEFGDQLFIKHAPIIQQEAKAQVILLCAGYVSRGSQRALTSLLRSRTYLQTVSNRLGASHNRAKFLGMVVGEALSGLIDDNNKKLDFHMDETKSDEAIWYKGLVQVSDTMGSLESLRKQTPETKGTSAATKTTKAAKTDKLKPSKAAAKPVRRPPVQPRQSGFVIEEVNPDNDDGVTGAVEDDIVAYGKPDSDAEDSDDDPTMIRRDKPKAPVYIRDLISYFRDIENYDKQKLALATAPVLIRRKATFGTEVQQHAQDLASILVGLQDAFEMADFDQLRLQGMVALVVAQPQLVGPWYAHTFFDGDYSLAQRASVLTAMGLGARELAGFDISEYASAAAFPSKQLPNRMERLYVAPEASQPGFGPGSASSLKALGPGVLDSITDSLTATFLRPIAAQAADEATGPDALKLTSFKSRLSKSAGDKKAVNTAKGKRTAAQPAAAVNTSGPLLSSAFFFPLAARFQLALQTSSSARMRRVLFDPSLLSLYLKTLAVILHAAGPGLLALPDMTAELWRLLLSSSVQAHCAGDVLVTHAVLFALMALLDVNEHRVRELCRDLPREVVQTRDWALQVLDDIRSSGSGGTDSSGSSQESEIQMLAAGAYIKLTEGMESYKNLLLGEMIG</sequence>
<gene>
    <name evidence="4" type="ORF">SPSK_04884</name>
</gene>
<dbReference type="Proteomes" id="UP000033710">
    <property type="component" value="Unassembled WGS sequence"/>
</dbReference>
<dbReference type="RefSeq" id="XP_016583301.1">
    <property type="nucleotide sequence ID" value="XM_016731644.1"/>
</dbReference>
<organism evidence="4 5">
    <name type="scientific">Sporothrix schenckii 1099-18</name>
    <dbReference type="NCBI Taxonomy" id="1397361"/>
    <lineage>
        <taxon>Eukaryota</taxon>
        <taxon>Fungi</taxon>
        <taxon>Dikarya</taxon>
        <taxon>Ascomycota</taxon>
        <taxon>Pezizomycotina</taxon>
        <taxon>Sordariomycetes</taxon>
        <taxon>Sordariomycetidae</taxon>
        <taxon>Ophiostomatales</taxon>
        <taxon>Ophiostomataceae</taxon>
        <taxon>Sporothrix</taxon>
    </lineage>
</organism>
<dbReference type="PANTHER" id="PTHR15830">
    <property type="entry name" value="TELOMERE LENGTH REGULATION PROTEIN TEL2 FAMILY MEMBER"/>
    <property type="match status" value="1"/>
</dbReference>
<dbReference type="Pfam" id="PF10193">
    <property type="entry name" value="Telomere_reg-2"/>
    <property type="match status" value="1"/>
</dbReference>
<feature type="region of interest" description="Disordered" evidence="2">
    <location>
        <begin position="610"/>
        <end position="629"/>
    </location>
</feature>
<dbReference type="OrthoDB" id="10258062at2759"/>
<dbReference type="GO" id="GO:0005829">
    <property type="term" value="C:cytosol"/>
    <property type="evidence" value="ECO:0007669"/>
    <property type="project" value="TreeGrafter"/>
</dbReference>
<dbReference type="InterPro" id="IPR038528">
    <property type="entry name" value="TEL2_C_sf"/>
</dbReference>
<name>A0A0F2LVU9_SPOSC</name>
<evidence type="ECO:0000313" key="4">
    <source>
        <dbReference type="EMBL" id="KJR80625.1"/>
    </source>
</evidence>
<dbReference type="Gene3D" id="1.25.40.720">
    <property type="entry name" value="Telomere length regulation protein 2, C-terminal domain"/>
    <property type="match status" value="2"/>
</dbReference>
<feature type="region of interest" description="Disordered" evidence="2">
    <location>
        <begin position="539"/>
        <end position="580"/>
    </location>
</feature>